<evidence type="ECO:0000313" key="3">
    <source>
        <dbReference type="Proteomes" id="UP001491310"/>
    </source>
</evidence>
<keyword evidence="3" id="KW-1185">Reference proteome</keyword>
<accession>A0ABR2YGZ3</accession>
<keyword evidence="1" id="KW-0812">Transmembrane</keyword>
<evidence type="ECO:0000313" key="2">
    <source>
        <dbReference type="EMBL" id="KAK9905104.1"/>
    </source>
</evidence>
<proteinExistence type="predicted"/>
<reference evidence="2 3" key="1">
    <citation type="journal article" date="2024" name="Nat. Commun.">
        <title>Phylogenomics reveals the evolutionary origins of lichenization in chlorophyte algae.</title>
        <authorList>
            <person name="Puginier C."/>
            <person name="Libourel C."/>
            <person name="Otte J."/>
            <person name="Skaloud P."/>
            <person name="Haon M."/>
            <person name="Grisel S."/>
            <person name="Petersen M."/>
            <person name="Berrin J.G."/>
            <person name="Delaux P.M."/>
            <person name="Dal Grande F."/>
            <person name="Keller J."/>
        </authorList>
    </citation>
    <scope>NUCLEOTIDE SEQUENCE [LARGE SCALE GENOMIC DNA]</scope>
    <source>
        <strain evidence="2 3">SAG 216-7</strain>
    </source>
</reference>
<feature type="transmembrane region" description="Helical" evidence="1">
    <location>
        <begin position="25"/>
        <end position="45"/>
    </location>
</feature>
<sequence>MLPTATATKAAGKRGVLQICKDRRYWLLPVAGVIMLGLLSLSGFWECVTSEEGKCEARAVPAAFDAPKWLNASCPLVYQRIRTEEMQRGEARPYLMGERQRPACVNCDRDELWSHFCQFKSHGPKCPPHDQDLLFNTLLDRAKVGAPGSRELLELTPCDLFPYIRGRTLWLVGDSMMQEFMRAVQCFMYEFWDLETKQLDTLVADKEATEGLIGGWCVLLPEDSRICHVRSNMGDWLVTNLLPRFARLGALPSDIMVLNFAVWINKAGELASNVMMWAEYYERFKASLPFVIWRDASIQHFDTPTGDYKCDGCVDAKPREDETGFNCKAMDSVTLNAANELETTDPAMQVIVDGGWRNKLTLPVMKELGIPIVHTWNLSVPLWQYHHSFQEKDDCTHWCHPSGYQVWIAQMYQTLRKYRESIPPPGNWPPQSPGL</sequence>
<dbReference type="Proteomes" id="UP001491310">
    <property type="component" value="Unassembled WGS sequence"/>
</dbReference>
<gene>
    <name evidence="2" type="ORF">WJX75_009676</name>
</gene>
<name>A0ABR2YGZ3_9CHLO</name>
<comment type="caution">
    <text evidence="2">The sequence shown here is derived from an EMBL/GenBank/DDBJ whole genome shotgun (WGS) entry which is preliminary data.</text>
</comment>
<keyword evidence="1" id="KW-0472">Membrane</keyword>
<protein>
    <recommendedName>
        <fullName evidence="4">Trichome birefringence-like N-terminal domain-containing protein</fullName>
    </recommendedName>
</protein>
<dbReference type="EMBL" id="JALJOT010000012">
    <property type="protein sequence ID" value="KAK9905104.1"/>
    <property type="molecule type" value="Genomic_DNA"/>
</dbReference>
<organism evidence="2 3">
    <name type="scientific">Coccomyxa subellipsoidea</name>
    <dbReference type="NCBI Taxonomy" id="248742"/>
    <lineage>
        <taxon>Eukaryota</taxon>
        <taxon>Viridiplantae</taxon>
        <taxon>Chlorophyta</taxon>
        <taxon>core chlorophytes</taxon>
        <taxon>Trebouxiophyceae</taxon>
        <taxon>Trebouxiophyceae incertae sedis</taxon>
        <taxon>Coccomyxaceae</taxon>
        <taxon>Coccomyxa</taxon>
    </lineage>
</organism>
<keyword evidence="1" id="KW-1133">Transmembrane helix</keyword>
<evidence type="ECO:0000256" key="1">
    <source>
        <dbReference type="SAM" id="Phobius"/>
    </source>
</evidence>
<evidence type="ECO:0008006" key="4">
    <source>
        <dbReference type="Google" id="ProtNLM"/>
    </source>
</evidence>